<accession>A0A4R0I051</accession>
<name>A0A4R0I051_9ACTN</name>
<protein>
    <submittedName>
        <fullName evidence="1">Uncharacterized protein</fullName>
    </submittedName>
</protein>
<sequence>MRLIDTRDEFREFAREIRMRDDWHEPDEQGITATVEGRSFDNAGFWPAPELRDELHRERHVIFSRHEPTPENENNWVRLAAVNLATLCAWASEPDPEPSGMIIEETEEVVTLKVTRR</sequence>
<dbReference type="OrthoDB" id="3825256at2"/>
<dbReference type="AlphaFoldDB" id="A0A4R0I051"/>
<dbReference type="RefSeq" id="WP_131295859.1">
    <property type="nucleotide sequence ID" value="NZ_SJKA01000022.1"/>
</dbReference>
<dbReference type="Proteomes" id="UP000292695">
    <property type="component" value="Unassembled WGS sequence"/>
</dbReference>
<evidence type="ECO:0000313" key="2">
    <source>
        <dbReference type="Proteomes" id="UP000292695"/>
    </source>
</evidence>
<dbReference type="EMBL" id="SJKA01000022">
    <property type="protein sequence ID" value="TCC19938.1"/>
    <property type="molecule type" value="Genomic_DNA"/>
</dbReference>
<gene>
    <name evidence="1" type="ORF">E0H50_37545</name>
</gene>
<organism evidence="1 2">
    <name type="scientific">Kribbella sindirgiensis</name>
    <dbReference type="NCBI Taxonomy" id="1124744"/>
    <lineage>
        <taxon>Bacteria</taxon>
        <taxon>Bacillati</taxon>
        <taxon>Actinomycetota</taxon>
        <taxon>Actinomycetes</taxon>
        <taxon>Propionibacteriales</taxon>
        <taxon>Kribbellaceae</taxon>
        <taxon>Kribbella</taxon>
    </lineage>
</organism>
<evidence type="ECO:0000313" key="1">
    <source>
        <dbReference type="EMBL" id="TCC19938.1"/>
    </source>
</evidence>
<reference evidence="1 2" key="1">
    <citation type="submission" date="2019-02" db="EMBL/GenBank/DDBJ databases">
        <title>Kribbella capetownensis sp. nov. and Kribbella speibonae sp. nov., isolated from soil.</title>
        <authorList>
            <person name="Curtis S.M."/>
            <person name="Norton I."/>
            <person name="Everest G.J."/>
            <person name="Meyers P.R."/>
        </authorList>
    </citation>
    <scope>NUCLEOTIDE SEQUENCE [LARGE SCALE GENOMIC DNA]</scope>
    <source>
        <strain evidence="1 2">DSM 27082</strain>
    </source>
</reference>
<proteinExistence type="predicted"/>
<comment type="caution">
    <text evidence="1">The sequence shown here is derived from an EMBL/GenBank/DDBJ whole genome shotgun (WGS) entry which is preliminary data.</text>
</comment>
<keyword evidence="2" id="KW-1185">Reference proteome</keyword>